<keyword evidence="4 8" id="KW-0812">Transmembrane</keyword>
<dbReference type="PROSITE" id="PS50920">
    <property type="entry name" value="SOLCAR"/>
    <property type="match status" value="1"/>
</dbReference>
<evidence type="ECO:0000313" key="11">
    <source>
        <dbReference type="Proteomes" id="UP000053766"/>
    </source>
</evidence>
<keyword evidence="5" id="KW-0677">Repeat</keyword>
<keyword evidence="7 8" id="KW-0472">Membrane</keyword>
<evidence type="ECO:0000256" key="1">
    <source>
        <dbReference type="ARBA" id="ARBA00004141"/>
    </source>
</evidence>
<dbReference type="Gene3D" id="1.50.40.10">
    <property type="entry name" value="Mitochondrial carrier domain"/>
    <property type="match status" value="1"/>
</dbReference>
<keyword evidence="6" id="KW-1133">Transmembrane helix</keyword>
<keyword evidence="11" id="KW-1185">Reference proteome</keyword>
<evidence type="ECO:0000256" key="4">
    <source>
        <dbReference type="ARBA" id="ARBA00022692"/>
    </source>
</evidence>
<evidence type="ECO:0000256" key="8">
    <source>
        <dbReference type="PROSITE-ProRule" id="PRU00282"/>
    </source>
</evidence>
<keyword evidence="3 9" id="KW-0813">Transport</keyword>
<reference evidence="11" key="2">
    <citation type="journal article" date="2016" name="Sci. Rep.">
        <title>Dictyocaulus viviparus genome, variome and transcriptome elucidate lungworm biology and support future intervention.</title>
        <authorList>
            <person name="McNulty S.N."/>
            <person name="Strube C."/>
            <person name="Rosa B.A."/>
            <person name="Martin J.C."/>
            <person name="Tyagi R."/>
            <person name="Choi Y.J."/>
            <person name="Wang Q."/>
            <person name="Hallsworth Pepin K."/>
            <person name="Zhang X."/>
            <person name="Ozersky P."/>
            <person name="Wilson R.K."/>
            <person name="Sternberg P.W."/>
            <person name="Gasser R.B."/>
            <person name="Mitreva M."/>
        </authorList>
    </citation>
    <scope>NUCLEOTIDE SEQUENCE [LARGE SCALE GENOMIC DNA]</scope>
    <source>
        <strain evidence="11">HannoverDv2000</strain>
    </source>
</reference>
<dbReference type="PANTHER" id="PTHR45683">
    <property type="entry name" value="MITOCHONDRIAL NICOTINAMIDE ADENINE DINUCLEOTIDE TRANSPORTER 1-RELATED-RELATED"/>
    <property type="match status" value="1"/>
</dbReference>
<comment type="similarity">
    <text evidence="2 9">Belongs to the mitochondrial carrier (TC 2.A.29) family.</text>
</comment>
<accession>A0A0D8XNU2</accession>
<proteinExistence type="inferred from homology"/>
<evidence type="ECO:0000256" key="5">
    <source>
        <dbReference type="ARBA" id="ARBA00022737"/>
    </source>
</evidence>
<organism evidence="10 11">
    <name type="scientific">Dictyocaulus viviparus</name>
    <name type="common">Bovine lungworm</name>
    <dbReference type="NCBI Taxonomy" id="29172"/>
    <lineage>
        <taxon>Eukaryota</taxon>
        <taxon>Metazoa</taxon>
        <taxon>Ecdysozoa</taxon>
        <taxon>Nematoda</taxon>
        <taxon>Chromadorea</taxon>
        <taxon>Rhabditida</taxon>
        <taxon>Rhabditina</taxon>
        <taxon>Rhabditomorpha</taxon>
        <taxon>Strongyloidea</taxon>
        <taxon>Metastrongylidae</taxon>
        <taxon>Dictyocaulus</taxon>
    </lineage>
</organism>
<dbReference type="AlphaFoldDB" id="A0A0D8XNU2"/>
<dbReference type="Proteomes" id="UP000053766">
    <property type="component" value="Unassembled WGS sequence"/>
</dbReference>
<evidence type="ECO:0000256" key="9">
    <source>
        <dbReference type="RuleBase" id="RU000488"/>
    </source>
</evidence>
<evidence type="ECO:0000256" key="2">
    <source>
        <dbReference type="ARBA" id="ARBA00006375"/>
    </source>
</evidence>
<evidence type="ECO:0000256" key="3">
    <source>
        <dbReference type="ARBA" id="ARBA00022448"/>
    </source>
</evidence>
<protein>
    <submittedName>
        <fullName evidence="10">Uncharacterized protein</fullName>
    </submittedName>
</protein>
<comment type="subcellular location">
    <subcellularLocation>
        <location evidence="1">Membrane</location>
        <topology evidence="1">Multi-pass membrane protein</topology>
    </subcellularLocation>
</comment>
<evidence type="ECO:0000256" key="7">
    <source>
        <dbReference type="ARBA" id="ARBA00023136"/>
    </source>
</evidence>
<name>A0A0D8XNU2_DICVI</name>
<dbReference type="OrthoDB" id="428293at2759"/>
<dbReference type="GO" id="GO:0016020">
    <property type="term" value="C:membrane"/>
    <property type="evidence" value="ECO:0007669"/>
    <property type="project" value="UniProtKB-SubCell"/>
</dbReference>
<dbReference type="InterPro" id="IPR018108">
    <property type="entry name" value="MCP_transmembrane"/>
</dbReference>
<dbReference type="InterPro" id="IPR023395">
    <property type="entry name" value="MCP_dom_sf"/>
</dbReference>
<dbReference type="EMBL" id="KN716365">
    <property type="protein sequence ID" value="KJH46185.1"/>
    <property type="molecule type" value="Genomic_DNA"/>
</dbReference>
<evidence type="ECO:0000256" key="6">
    <source>
        <dbReference type="ARBA" id="ARBA00022989"/>
    </source>
</evidence>
<dbReference type="GO" id="GO:0006862">
    <property type="term" value="P:nucleotide transport"/>
    <property type="evidence" value="ECO:0007669"/>
    <property type="project" value="InterPro"/>
</dbReference>
<dbReference type="InterPro" id="IPR044712">
    <property type="entry name" value="SLC25A32-like"/>
</dbReference>
<evidence type="ECO:0000313" key="10">
    <source>
        <dbReference type="EMBL" id="KJH46185.1"/>
    </source>
</evidence>
<dbReference type="Pfam" id="PF00153">
    <property type="entry name" value="Mito_carr"/>
    <property type="match status" value="1"/>
</dbReference>
<feature type="repeat" description="Solcar" evidence="8">
    <location>
        <begin position="12"/>
        <end position="117"/>
    </location>
</feature>
<dbReference type="SUPFAM" id="SSF103506">
    <property type="entry name" value="Mitochondrial carrier"/>
    <property type="match status" value="1"/>
</dbReference>
<reference evidence="10 11" key="1">
    <citation type="submission" date="2013-11" db="EMBL/GenBank/DDBJ databases">
        <title>Draft genome of the bovine lungworm Dictyocaulus viviparus.</title>
        <authorList>
            <person name="Mitreva M."/>
        </authorList>
    </citation>
    <scope>NUCLEOTIDE SEQUENCE [LARGE SCALE GENOMIC DNA]</scope>
    <source>
        <strain evidence="10 11">HannoverDv2000</strain>
    </source>
</reference>
<dbReference type="GO" id="GO:0055085">
    <property type="term" value="P:transmembrane transport"/>
    <property type="evidence" value="ECO:0007669"/>
    <property type="project" value="InterPro"/>
</dbReference>
<sequence>MIDETMNRRAWLQKYEHLISGFAGGVVSTVVCHPMDLLRIRYSGEFSVSLLLANLYYSRKAIISADEGGSFRPRYNSYIHATKSIVRVEGIRGLYQGLTPNVVGAALAWGLYMEWYH</sequence>
<gene>
    <name evidence="10" type="ORF">DICVIV_07746</name>
</gene>
<dbReference type="STRING" id="29172.A0A0D8XNU2"/>